<proteinExistence type="predicted"/>
<dbReference type="RefSeq" id="WP_146315342.1">
    <property type="nucleotide sequence ID" value="NZ_VCQV01000003.1"/>
</dbReference>
<feature type="transmembrane region" description="Helical" evidence="1">
    <location>
        <begin position="58"/>
        <end position="79"/>
    </location>
</feature>
<feature type="transmembrane region" description="Helical" evidence="1">
    <location>
        <begin position="20"/>
        <end position="37"/>
    </location>
</feature>
<keyword evidence="3" id="KW-1185">Reference proteome</keyword>
<evidence type="ECO:0000313" key="3">
    <source>
        <dbReference type="Proteomes" id="UP000320244"/>
    </source>
</evidence>
<organism evidence="2 3">
    <name type="scientific">Leekyejoonella antrihumi</name>
    <dbReference type="NCBI Taxonomy" id="1660198"/>
    <lineage>
        <taxon>Bacteria</taxon>
        <taxon>Bacillati</taxon>
        <taxon>Actinomycetota</taxon>
        <taxon>Actinomycetes</taxon>
        <taxon>Micrococcales</taxon>
        <taxon>Dermacoccaceae</taxon>
        <taxon>Leekyejoonella</taxon>
    </lineage>
</organism>
<evidence type="ECO:0000313" key="2">
    <source>
        <dbReference type="EMBL" id="TWP38344.1"/>
    </source>
</evidence>
<accession>A0A563E959</accession>
<reference evidence="2 3" key="2">
    <citation type="submission" date="2019-08" db="EMBL/GenBank/DDBJ databases">
        <title>Jejuicoccus antrihumi gen. nov., sp. nov., a new member of the family Dermacoccaceae isolated from a cave.</title>
        <authorList>
            <person name="Schumann P."/>
            <person name="Kim I.S."/>
        </authorList>
    </citation>
    <scope>NUCLEOTIDE SEQUENCE [LARGE SCALE GENOMIC DNA]</scope>
    <source>
        <strain evidence="2 3">C5-26</strain>
    </source>
</reference>
<dbReference type="AlphaFoldDB" id="A0A563E959"/>
<keyword evidence="1" id="KW-1133">Transmembrane helix</keyword>
<reference evidence="2 3" key="1">
    <citation type="submission" date="2019-05" db="EMBL/GenBank/DDBJ databases">
        <authorList>
            <person name="Lee S.D."/>
        </authorList>
    </citation>
    <scope>NUCLEOTIDE SEQUENCE [LARGE SCALE GENOMIC DNA]</scope>
    <source>
        <strain evidence="2 3">C5-26</strain>
    </source>
</reference>
<dbReference type="EMBL" id="VCQV01000003">
    <property type="protein sequence ID" value="TWP38344.1"/>
    <property type="molecule type" value="Genomic_DNA"/>
</dbReference>
<protein>
    <submittedName>
        <fullName evidence="2">Uncharacterized protein</fullName>
    </submittedName>
</protein>
<name>A0A563E959_9MICO</name>
<evidence type="ECO:0000256" key="1">
    <source>
        <dbReference type="SAM" id="Phobius"/>
    </source>
</evidence>
<gene>
    <name evidence="2" type="ORF">FGL98_03810</name>
</gene>
<keyword evidence="1" id="KW-0812">Transmembrane</keyword>
<comment type="caution">
    <text evidence="2">The sequence shown here is derived from an EMBL/GenBank/DDBJ whole genome shotgun (WGS) entry which is preliminary data.</text>
</comment>
<dbReference type="Proteomes" id="UP000320244">
    <property type="component" value="Unassembled WGS sequence"/>
</dbReference>
<sequence>MLMSTEMAMETGGPARAAGQVSAFVVFLVVGVLLLVFGTRRLRKQSTAQSPPSRGVSIGMVVLGALMLLGVLGNIANVVSTVN</sequence>
<keyword evidence="1" id="KW-0472">Membrane</keyword>